<dbReference type="EMBL" id="CAQQ02015146">
    <property type="status" value="NOT_ANNOTATED_CDS"/>
    <property type="molecule type" value="Genomic_DNA"/>
</dbReference>
<sequence length="178" mass="20232">MEDSCIKPNLIEDSSSLEKIDRRPPIDQAHISIALAIPPITFLTSWTFDADRNVIHHLLANPRMMIKEMEDIVKWDCACLGTFKIYHQNTILINNGSNALPSNDGKIMERYLLYALDRYWHNSCLKCYCCGATLGDIGSSCYTKAGMILCKPDYVRGGLIIFLTGEEHEIQEMMFHVT</sequence>
<dbReference type="SMART" id="SM00132">
    <property type="entry name" value="LIM"/>
    <property type="match status" value="1"/>
</dbReference>
<organism evidence="7 8">
    <name type="scientific">Megaselia scalaris</name>
    <name type="common">Humpbacked fly</name>
    <name type="synonym">Phora scalaris</name>
    <dbReference type="NCBI Taxonomy" id="36166"/>
    <lineage>
        <taxon>Eukaryota</taxon>
        <taxon>Metazoa</taxon>
        <taxon>Ecdysozoa</taxon>
        <taxon>Arthropoda</taxon>
        <taxon>Hexapoda</taxon>
        <taxon>Insecta</taxon>
        <taxon>Pterygota</taxon>
        <taxon>Neoptera</taxon>
        <taxon>Endopterygota</taxon>
        <taxon>Diptera</taxon>
        <taxon>Brachycera</taxon>
        <taxon>Muscomorpha</taxon>
        <taxon>Platypezoidea</taxon>
        <taxon>Phoridae</taxon>
        <taxon>Megaseliini</taxon>
        <taxon>Megaselia</taxon>
    </lineage>
</organism>
<keyword evidence="1 5" id="KW-0479">Metal-binding</keyword>
<dbReference type="AlphaFoldDB" id="T1GTY9"/>
<dbReference type="PANTHER" id="PTHR45787">
    <property type="entry name" value="LD11652P"/>
    <property type="match status" value="1"/>
</dbReference>
<evidence type="ECO:0000256" key="5">
    <source>
        <dbReference type="PROSITE-ProRule" id="PRU00125"/>
    </source>
</evidence>
<name>T1GTY9_MEGSC</name>
<keyword evidence="8" id="KW-1185">Reference proteome</keyword>
<feature type="domain" description="LIM zinc-binding" evidence="6">
    <location>
        <begin position="98"/>
        <end position="160"/>
    </location>
</feature>
<dbReference type="Pfam" id="PF00412">
    <property type="entry name" value="LIM"/>
    <property type="match status" value="1"/>
</dbReference>
<dbReference type="STRING" id="36166.T1GTY9"/>
<evidence type="ECO:0000256" key="2">
    <source>
        <dbReference type="ARBA" id="ARBA00022737"/>
    </source>
</evidence>
<dbReference type="PANTHER" id="PTHR45787:SF13">
    <property type="entry name" value="LD11652P"/>
    <property type="match status" value="1"/>
</dbReference>
<dbReference type="HOGENOM" id="CLU_1512335_0_0_1"/>
<evidence type="ECO:0000256" key="1">
    <source>
        <dbReference type="ARBA" id="ARBA00022723"/>
    </source>
</evidence>
<dbReference type="EMBL" id="CAQQ02015147">
    <property type="status" value="NOT_ANNOTATED_CDS"/>
    <property type="molecule type" value="Genomic_DNA"/>
</dbReference>
<dbReference type="GO" id="GO:0046872">
    <property type="term" value="F:metal ion binding"/>
    <property type="evidence" value="ECO:0007669"/>
    <property type="project" value="UniProtKB-KW"/>
</dbReference>
<evidence type="ECO:0000256" key="4">
    <source>
        <dbReference type="ARBA" id="ARBA00023038"/>
    </source>
</evidence>
<reference evidence="8" key="1">
    <citation type="submission" date="2013-02" db="EMBL/GenBank/DDBJ databases">
        <authorList>
            <person name="Hughes D."/>
        </authorList>
    </citation>
    <scope>NUCLEOTIDE SEQUENCE</scope>
    <source>
        <strain>Durham</strain>
        <strain evidence="8">NC isolate 2 -- Noor lab</strain>
    </source>
</reference>
<dbReference type="SUPFAM" id="SSF57716">
    <property type="entry name" value="Glucocorticoid receptor-like (DNA-binding domain)"/>
    <property type="match status" value="1"/>
</dbReference>
<accession>T1GTY9</accession>
<dbReference type="InterPro" id="IPR050945">
    <property type="entry name" value="LMO_RBTN_TF"/>
</dbReference>
<keyword evidence="2" id="KW-0677">Repeat</keyword>
<evidence type="ECO:0000313" key="8">
    <source>
        <dbReference type="Proteomes" id="UP000015102"/>
    </source>
</evidence>
<dbReference type="CDD" id="cd09386">
    <property type="entry name" value="LIM1_LMO4"/>
    <property type="match status" value="1"/>
</dbReference>
<dbReference type="Gene3D" id="2.10.110.10">
    <property type="entry name" value="Cysteine Rich Protein"/>
    <property type="match status" value="1"/>
</dbReference>
<dbReference type="EnsemblMetazoa" id="MESCA007188-RA">
    <property type="protein sequence ID" value="MESCA007188-PA"/>
    <property type="gene ID" value="MESCA007188"/>
</dbReference>
<keyword evidence="3 5" id="KW-0862">Zinc</keyword>
<keyword evidence="4 5" id="KW-0440">LIM domain</keyword>
<evidence type="ECO:0000256" key="3">
    <source>
        <dbReference type="ARBA" id="ARBA00022833"/>
    </source>
</evidence>
<proteinExistence type="predicted"/>
<dbReference type="Proteomes" id="UP000015102">
    <property type="component" value="Unassembled WGS sequence"/>
</dbReference>
<protein>
    <recommendedName>
        <fullName evidence="6">LIM zinc-binding domain-containing protein</fullName>
    </recommendedName>
</protein>
<dbReference type="InterPro" id="IPR001781">
    <property type="entry name" value="Znf_LIM"/>
</dbReference>
<evidence type="ECO:0000259" key="6">
    <source>
        <dbReference type="PROSITE" id="PS50023"/>
    </source>
</evidence>
<dbReference type="PROSITE" id="PS50023">
    <property type="entry name" value="LIM_DOMAIN_2"/>
    <property type="match status" value="1"/>
</dbReference>
<evidence type="ECO:0000313" key="7">
    <source>
        <dbReference type="EnsemblMetazoa" id="MESCA007188-PA"/>
    </source>
</evidence>
<reference evidence="7" key="2">
    <citation type="submission" date="2015-06" db="UniProtKB">
        <authorList>
            <consortium name="EnsemblMetazoa"/>
        </authorList>
    </citation>
    <scope>IDENTIFICATION</scope>
</reference>